<dbReference type="InterPro" id="IPR041027">
    <property type="entry name" value="FtsK_alpha"/>
</dbReference>
<dbReference type="InParanoid" id="A8DVP7"/>
<dbReference type="Gene3D" id="3.40.50.300">
    <property type="entry name" value="P-loop containing nucleotide triphosphate hydrolases"/>
    <property type="match status" value="1"/>
</dbReference>
<dbReference type="Proteomes" id="UP000001593">
    <property type="component" value="Unassembled WGS sequence"/>
</dbReference>
<gene>
    <name evidence="7" type="ORF">NEMVEDRAFT_v1g225768</name>
</gene>
<proteinExistence type="inferred from homology"/>
<dbReference type="EMBL" id="DS478461">
    <property type="protein sequence ID" value="EDO25712.1"/>
    <property type="molecule type" value="Genomic_DNA"/>
</dbReference>
<evidence type="ECO:0000313" key="7">
    <source>
        <dbReference type="EMBL" id="EDO25712.1"/>
    </source>
</evidence>
<evidence type="ECO:0000256" key="2">
    <source>
        <dbReference type="ARBA" id="ARBA00022741"/>
    </source>
</evidence>
<dbReference type="InterPro" id="IPR002543">
    <property type="entry name" value="FtsK_dom"/>
</dbReference>
<name>A8DVP7_NEMVE</name>
<protein>
    <recommendedName>
        <fullName evidence="9">DNA translocase FtsK</fullName>
    </recommendedName>
</protein>
<accession>A8DVP7</accession>
<organism evidence="7 8">
    <name type="scientific">Nematostella vectensis</name>
    <name type="common">Starlet sea anemone</name>
    <dbReference type="NCBI Taxonomy" id="45351"/>
    <lineage>
        <taxon>Eukaryota</taxon>
        <taxon>Metazoa</taxon>
        <taxon>Cnidaria</taxon>
        <taxon>Anthozoa</taxon>
        <taxon>Hexacorallia</taxon>
        <taxon>Actiniaria</taxon>
        <taxon>Edwardsiidae</taxon>
        <taxon>Nematostella</taxon>
    </lineage>
</organism>
<sequence length="288" mass="32386">FIISFILSLGFVVEKVGHLLEYLYIAFGKLISRRDNSTVSKSKISEGIEDNQVQVEEGLEFDDFLKHLDEEKDELDEDEVEIDNPFKEKINKKSSILKTLSKIKPDFSNAEEEKVEETLVKKPRKRVTPTKNYEDGELPNTDLLTNPPKQVEKISTETLEFVSVSIENKLSEFGVEAKVVNAETGPVITRYELLPSRGVRGDKIVGLSKEIARGLALTNVRVVETIPGKNSMGIEVPNFKRQIIYIKEIFDSVIYRNSHSKLTLALGKDIAGDVIVTDLAKMPHLLVA</sequence>
<dbReference type="InterPro" id="IPR050206">
    <property type="entry name" value="FtsK/SpoIIIE/SftA"/>
</dbReference>
<dbReference type="InterPro" id="IPR027417">
    <property type="entry name" value="P-loop_NTPase"/>
</dbReference>
<dbReference type="GO" id="GO:0003677">
    <property type="term" value="F:DNA binding"/>
    <property type="evidence" value="ECO:0007669"/>
    <property type="project" value="UniProtKB-KW"/>
</dbReference>
<evidence type="ECO:0000256" key="1">
    <source>
        <dbReference type="ARBA" id="ARBA00006474"/>
    </source>
</evidence>
<evidence type="ECO:0000256" key="4">
    <source>
        <dbReference type="ARBA" id="ARBA00023125"/>
    </source>
</evidence>
<dbReference type="eggNOG" id="ENOG502QWDE">
    <property type="taxonomic scope" value="Eukaryota"/>
</dbReference>
<reference evidence="7 8" key="1">
    <citation type="journal article" date="2007" name="Science">
        <title>Sea anemone genome reveals ancestral eumetazoan gene repertoire and genomic organization.</title>
        <authorList>
            <person name="Putnam N.H."/>
            <person name="Srivastava M."/>
            <person name="Hellsten U."/>
            <person name="Dirks B."/>
            <person name="Chapman J."/>
            <person name="Salamov A."/>
            <person name="Terry A."/>
            <person name="Shapiro H."/>
            <person name="Lindquist E."/>
            <person name="Kapitonov V.V."/>
            <person name="Jurka J."/>
            <person name="Genikhovich G."/>
            <person name="Grigoriev I.V."/>
            <person name="Lucas S.M."/>
            <person name="Steele R.E."/>
            <person name="Finnerty J.R."/>
            <person name="Technau U."/>
            <person name="Martindale M.Q."/>
            <person name="Rokhsar D.S."/>
        </authorList>
    </citation>
    <scope>NUCLEOTIDE SEQUENCE [LARGE SCALE GENOMIC DNA]</scope>
    <source>
        <strain evidence="8">CH2 X CH6</strain>
    </source>
</reference>
<dbReference type="Gene3D" id="3.30.980.40">
    <property type="match status" value="1"/>
</dbReference>
<keyword evidence="8" id="KW-1185">Reference proteome</keyword>
<comment type="similarity">
    <text evidence="1">Belongs to the FtsK/SpoIIIE/SftA family.</text>
</comment>
<dbReference type="AlphaFoldDB" id="A8DVP7"/>
<keyword evidence="3" id="KW-0067">ATP-binding</keyword>
<keyword evidence="2" id="KW-0547">Nucleotide-binding</keyword>
<dbReference type="HOGENOM" id="CLU_968302_0_0_1"/>
<evidence type="ECO:0000256" key="3">
    <source>
        <dbReference type="ARBA" id="ARBA00022840"/>
    </source>
</evidence>
<feature type="domain" description="FtsK" evidence="5">
    <location>
        <begin position="246"/>
        <end position="288"/>
    </location>
</feature>
<dbReference type="GO" id="GO:0005524">
    <property type="term" value="F:ATP binding"/>
    <property type="evidence" value="ECO:0007669"/>
    <property type="project" value="UniProtKB-KW"/>
</dbReference>
<dbReference type="Pfam" id="PF17854">
    <property type="entry name" value="FtsK_alpha"/>
    <property type="match status" value="1"/>
</dbReference>
<feature type="non-terminal residue" evidence="7">
    <location>
        <position position="1"/>
    </location>
</feature>
<feature type="non-terminal residue" evidence="7">
    <location>
        <position position="288"/>
    </location>
</feature>
<evidence type="ECO:0008006" key="9">
    <source>
        <dbReference type="Google" id="ProtNLM"/>
    </source>
</evidence>
<dbReference type="PANTHER" id="PTHR22683:SF41">
    <property type="entry name" value="DNA TRANSLOCASE FTSK"/>
    <property type="match status" value="1"/>
</dbReference>
<dbReference type="Pfam" id="PF01580">
    <property type="entry name" value="FtsK_SpoIIIE"/>
    <property type="match status" value="1"/>
</dbReference>
<evidence type="ECO:0000259" key="6">
    <source>
        <dbReference type="Pfam" id="PF17854"/>
    </source>
</evidence>
<keyword evidence="4" id="KW-0238">DNA-binding</keyword>
<feature type="domain" description="FtsK alpha" evidence="6">
    <location>
        <begin position="138"/>
        <end position="238"/>
    </location>
</feature>
<evidence type="ECO:0000259" key="5">
    <source>
        <dbReference type="Pfam" id="PF01580"/>
    </source>
</evidence>
<dbReference type="PANTHER" id="PTHR22683">
    <property type="entry name" value="SPORULATION PROTEIN RELATED"/>
    <property type="match status" value="1"/>
</dbReference>
<evidence type="ECO:0000313" key="8">
    <source>
        <dbReference type="Proteomes" id="UP000001593"/>
    </source>
</evidence>